<dbReference type="WBParaSite" id="MCU_009354-RA">
    <property type="protein sequence ID" value="MCU_009354-RA"/>
    <property type="gene ID" value="MCU_009354"/>
</dbReference>
<accession>A0A0R3UP60</accession>
<feature type="region of interest" description="Disordered" evidence="1">
    <location>
        <begin position="95"/>
        <end position="197"/>
    </location>
</feature>
<dbReference type="EMBL" id="UXSR01005783">
    <property type="protein sequence ID" value="VDD83621.1"/>
    <property type="molecule type" value="Genomic_DNA"/>
</dbReference>
<feature type="region of interest" description="Disordered" evidence="1">
    <location>
        <begin position="229"/>
        <end position="257"/>
    </location>
</feature>
<reference evidence="3 4" key="1">
    <citation type="submission" date="2018-10" db="EMBL/GenBank/DDBJ databases">
        <authorList>
            <consortium name="Pathogen Informatics"/>
        </authorList>
    </citation>
    <scope>NUCLEOTIDE SEQUENCE [LARGE SCALE GENOMIC DNA]</scope>
</reference>
<feature type="compositionally biased region" description="Basic residues" evidence="1">
    <location>
        <begin position="235"/>
        <end position="249"/>
    </location>
</feature>
<dbReference type="Gene3D" id="3.30.1470.10">
    <property type="entry name" value="Photosystem I PsaD, reaction center subunit II"/>
    <property type="match status" value="1"/>
</dbReference>
<dbReference type="AlphaFoldDB" id="A0A0R3UP60"/>
<evidence type="ECO:0000313" key="3">
    <source>
        <dbReference type="EMBL" id="VDD83621.1"/>
    </source>
</evidence>
<keyword evidence="4" id="KW-1185">Reference proteome</keyword>
<dbReference type="PROSITE" id="PS50020">
    <property type="entry name" value="WW_DOMAIN_2"/>
    <property type="match status" value="1"/>
</dbReference>
<evidence type="ECO:0000313" key="4">
    <source>
        <dbReference type="Proteomes" id="UP000267029"/>
    </source>
</evidence>
<gene>
    <name evidence="3" type="ORF">MCOS_LOCUS9624</name>
</gene>
<name>A0A0R3UP60_MESCO</name>
<proteinExistence type="predicted"/>
<evidence type="ECO:0000313" key="5">
    <source>
        <dbReference type="WBParaSite" id="MCU_009354-RA"/>
    </source>
</evidence>
<feature type="compositionally biased region" description="Polar residues" evidence="1">
    <location>
        <begin position="181"/>
        <end position="197"/>
    </location>
</feature>
<dbReference type="PANTHER" id="PTHR21715:SF0">
    <property type="entry name" value="RH04127P"/>
    <property type="match status" value="1"/>
</dbReference>
<feature type="region of interest" description="Disordered" evidence="1">
    <location>
        <begin position="379"/>
        <end position="449"/>
    </location>
</feature>
<protein>
    <submittedName>
        <fullName evidence="5">WW domain-containing protein</fullName>
    </submittedName>
</protein>
<dbReference type="Proteomes" id="UP000267029">
    <property type="component" value="Unassembled WGS sequence"/>
</dbReference>
<feature type="domain" description="WW" evidence="2">
    <location>
        <begin position="52"/>
        <end position="85"/>
    </location>
</feature>
<dbReference type="InterPro" id="IPR001202">
    <property type="entry name" value="WW_dom"/>
</dbReference>
<reference evidence="5" key="2">
    <citation type="submission" date="2019-11" db="UniProtKB">
        <authorList>
            <consortium name="WormBaseParasite"/>
        </authorList>
    </citation>
    <scope>IDENTIFICATION</scope>
</reference>
<evidence type="ECO:0000256" key="1">
    <source>
        <dbReference type="SAM" id="MobiDB-lite"/>
    </source>
</evidence>
<feature type="compositionally biased region" description="Polar residues" evidence="1">
    <location>
        <begin position="418"/>
        <end position="430"/>
    </location>
</feature>
<dbReference type="STRING" id="53468.A0A0R3UP60"/>
<dbReference type="PANTHER" id="PTHR21715">
    <property type="entry name" value="RH04127P"/>
    <property type="match status" value="1"/>
</dbReference>
<feature type="region of interest" description="Disordered" evidence="1">
    <location>
        <begin position="299"/>
        <end position="320"/>
    </location>
</feature>
<sequence>MSTEDLGHCVVLEEVESHDPTDEEVELYAASIGINPKENPELLYIAREGVTARVPEGWTILQNRNGQIFYQQNSSGICVWQHPLDSYYRSRVKEALSKGASGQPGNSPPPKPKAIPATGSKQVLSAKSKEASSAPVPVTPVKTETIYQALPAPRKSPSVDFKTPSRPSVPRRKVGVPPQSPTTLPSPDQDSRSGSAAVSFSAINLPHVHSSPTGNASARRVLSESNASGCEKQSVARRHLNHHHHHSSCHHCAEGDENADPTAEALVNQFASSLRISTGRERRASRRLFDDSAGLNSCLYSPPDSPPPIPTQPSAAEAGSPFVEFDGNASLRFMLEEQNRLQEKLAFLKLTYKAYKLRLAHLNSSIKMLCSTAASAAAHQHHPGAQSPSRVPKQNLRQHTHHFPSSHPTLRLSAVNCGHSTGTAATNSSNVHRRSQRPSTTTCGAPRNE</sequence>
<dbReference type="OrthoDB" id="6344460at2759"/>
<dbReference type="InterPro" id="IPR053233">
    <property type="entry name" value="ABRA-related"/>
</dbReference>
<dbReference type="InterPro" id="IPR036020">
    <property type="entry name" value="WW_dom_sf"/>
</dbReference>
<dbReference type="SUPFAM" id="SSF51045">
    <property type="entry name" value="WW domain"/>
    <property type="match status" value="1"/>
</dbReference>
<feature type="compositionally biased region" description="Low complexity" evidence="1">
    <location>
        <begin position="379"/>
        <end position="388"/>
    </location>
</feature>
<organism evidence="3 4">
    <name type="scientific">Mesocestoides corti</name>
    <name type="common">Flatworm</name>
    <dbReference type="NCBI Taxonomy" id="53468"/>
    <lineage>
        <taxon>Eukaryota</taxon>
        <taxon>Metazoa</taxon>
        <taxon>Spiralia</taxon>
        <taxon>Lophotrochozoa</taxon>
        <taxon>Platyhelminthes</taxon>
        <taxon>Cestoda</taxon>
        <taxon>Eucestoda</taxon>
        <taxon>Cyclophyllidea</taxon>
        <taxon>Mesocestoididae</taxon>
        <taxon>Mesocestoides</taxon>
    </lineage>
</organism>
<evidence type="ECO:0000259" key="2">
    <source>
        <dbReference type="PROSITE" id="PS50020"/>
    </source>
</evidence>